<feature type="domain" description="ABC transporter" evidence="10">
    <location>
        <begin position="369"/>
        <end position="565"/>
    </location>
</feature>
<reference evidence="12" key="1">
    <citation type="submission" date="2022-10" db="EMBL/GenBank/DDBJ databases">
        <title>Chitiniphilus purpureus sp. nov., a novel chitin-degrading bacterium isolated from crawfish pond sediment.</title>
        <authorList>
            <person name="Li K."/>
        </authorList>
    </citation>
    <scope>NUCLEOTIDE SEQUENCE</scope>
    <source>
        <strain evidence="12">CD1</strain>
    </source>
</reference>
<dbReference type="GO" id="GO:0005524">
    <property type="term" value="F:ATP binding"/>
    <property type="evidence" value="ECO:0007669"/>
    <property type="project" value="UniProtKB-KW"/>
</dbReference>
<dbReference type="InterPro" id="IPR011527">
    <property type="entry name" value="ABC1_TM_dom"/>
</dbReference>
<keyword evidence="8 9" id="KW-0472">Membrane</keyword>
<dbReference type="InterPro" id="IPR003593">
    <property type="entry name" value="AAA+_ATPase"/>
</dbReference>
<dbReference type="InterPro" id="IPR017871">
    <property type="entry name" value="ABC_transporter-like_CS"/>
</dbReference>
<sequence length="568" mass="64694">MDQEQRISKRELFRNFWRLAKPYWVSEERWRAGALLAAVVALSLGIVYMNVQFNAWYSVFYNTLQNLDAKGFWQAIVKFTWLAGIYIVIAVYANYLQQLLEIRWRRWMTEHFNQRWLDHQGYYRLQLTDKETDNPDQRIAEDINQFVSLTLGLSLGLLRSVVTFVSFVSILWALSGPLSFAFAGRTWEIQGYMLWVALIYAAVGTAITIWIGKPLVGLNFEQQRREANFRFALIRVRENAESIALYEGERQEAHTLRTRFQHVLANALTLIGRQKRLSWFTTFWGQLAIIFPMLVGAPRLFAKEIQLGGLMQIVNAFGKVYDSLEFVISSFNSLAVWKAVIDRLALFERGLFKAGALAVIAPAPAEERFDAAALEVRKPDGRVLLADLAFSLQRGERLLVQGLSGTGKSTLLRTLAGIWPFAQGRTAYPDDALFLSQRPYMPLGTLRELLCYPREVAVDDATLAELLHKVHLPHLAGRLDEVDSWSHILSLGEQQRIAIARALLERPQVLVLDEATSSIDEPTESALYQTLIRDLPGAIMISVGHRSSLRAFHNRFLDCQGEGRWALS</sequence>
<keyword evidence="4 9" id="KW-0812">Transmembrane</keyword>
<evidence type="ECO:0000256" key="6">
    <source>
        <dbReference type="ARBA" id="ARBA00022840"/>
    </source>
</evidence>
<dbReference type="PANTHER" id="PTHR11384:SF59">
    <property type="entry name" value="LYSOSOMAL COBALAMIN TRANSPORTER ABCD4"/>
    <property type="match status" value="1"/>
</dbReference>
<dbReference type="Pfam" id="PF00005">
    <property type="entry name" value="ABC_tran"/>
    <property type="match status" value="1"/>
</dbReference>
<keyword evidence="2" id="KW-0813">Transport</keyword>
<dbReference type="RefSeq" id="WP_263126481.1">
    <property type="nucleotide sequence ID" value="NZ_CP106753.1"/>
</dbReference>
<dbReference type="Pfam" id="PF06472">
    <property type="entry name" value="ABC_membrane_2"/>
    <property type="match status" value="1"/>
</dbReference>
<gene>
    <name evidence="12" type="ORF">N8I74_08590</name>
</gene>
<evidence type="ECO:0000259" key="10">
    <source>
        <dbReference type="PROSITE" id="PS50893"/>
    </source>
</evidence>
<keyword evidence="7 9" id="KW-1133">Transmembrane helix</keyword>
<keyword evidence="5" id="KW-0547">Nucleotide-binding</keyword>
<comment type="subcellular location">
    <subcellularLocation>
        <location evidence="1">Cell membrane</location>
        <topology evidence="1">Multi-pass membrane protein</topology>
    </subcellularLocation>
</comment>
<evidence type="ECO:0000256" key="3">
    <source>
        <dbReference type="ARBA" id="ARBA00022475"/>
    </source>
</evidence>
<evidence type="ECO:0000256" key="8">
    <source>
        <dbReference type="ARBA" id="ARBA00023136"/>
    </source>
</evidence>
<feature type="transmembrane region" description="Helical" evidence="9">
    <location>
        <begin position="32"/>
        <end position="51"/>
    </location>
</feature>
<accession>A0ABY6DRR0</accession>
<feature type="transmembrane region" description="Helical" evidence="9">
    <location>
        <begin position="277"/>
        <end position="297"/>
    </location>
</feature>
<dbReference type="SMART" id="SM00382">
    <property type="entry name" value="AAA"/>
    <property type="match status" value="1"/>
</dbReference>
<dbReference type="InterPro" id="IPR050835">
    <property type="entry name" value="ABC_transporter_sub-D"/>
</dbReference>
<dbReference type="Proteomes" id="UP001061302">
    <property type="component" value="Chromosome"/>
</dbReference>
<feature type="domain" description="ABC transmembrane type-1" evidence="11">
    <location>
        <begin position="37"/>
        <end position="335"/>
    </location>
</feature>
<feature type="transmembrane region" description="Helical" evidence="9">
    <location>
        <begin position="146"/>
        <end position="172"/>
    </location>
</feature>
<organism evidence="12 13">
    <name type="scientific">Chitiniphilus purpureus</name>
    <dbReference type="NCBI Taxonomy" id="2981137"/>
    <lineage>
        <taxon>Bacteria</taxon>
        <taxon>Pseudomonadati</taxon>
        <taxon>Pseudomonadota</taxon>
        <taxon>Betaproteobacteria</taxon>
        <taxon>Neisseriales</taxon>
        <taxon>Chitinibacteraceae</taxon>
        <taxon>Chitiniphilus</taxon>
    </lineage>
</organism>
<evidence type="ECO:0000256" key="7">
    <source>
        <dbReference type="ARBA" id="ARBA00022989"/>
    </source>
</evidence>
<evidence type="ECO:0000256" key="5">
    <source>
        <dbReference type="ARBA" id="ARBA00022741"/>
    </source>
</evidence>
<protein>
    <submittedName>
        <fullName evidence="12">ABC transporter ATP-binding protein/permease</fullName>
    </submittedName>
</protein>
<evidence type="ECO:0000256" key="2">
    <source>
        <dbReference type="ARBA" id="ARBA00022448"/>
    </source>
</evidence>
<keyword evidence="6 12" id="KW-0067">ATP-binding</keyword>
<dbReference type="Gene3D" id="3.40.50.300">
    <property type="entry name" value="P-loop containing nucleotide triphosphate hydrolases"/>
    <property type="match status" value="1"/>
</dbReference>
<evidence type="ECO:0000313" key="12">
    <source>
        <dbReference type="EMBL" id="UXY17052.1"/>
    </source>
</evidence>
<dbReference type="EMBL" id="CP106753">
    <property type="protein sequence ID" value="UXY17052.1"/>
    <property type="molecule type" value="Genomic_DNA"/>
</dbReference>
<keyword evidence="13" id="KW-1185">Reference proteome</keyword>
<evidence type="ECO:0000256" key="4">
    <source>
        <dbReference type="ARBA" id="ARBA00022692"/>
    </source>
</evidence>
<dbReference type="CDD" id="cd03223">
    <property type="entry name" value="ABCD_peroxisomal_ALDP"/>
    <property type="match status" value="1"/>
</dbReference>
<dbReference type="InterPro" id="IPR003439">
    <property type="entry name" value="ABC_transporter-like_ATP-bd"/>
</dbReference>
<dbReference type="InterPro" id="IPR027417">
    <property type="entry name" value="P-loop_NTPase"/>
</dbReference>
<dbReference type="PANTHER" id="PTHR11384">
    <property type="entry name" value="ATP-BINDING CASSETTE, SUB-FAMILY D MEMBER"/>
    <property type="match status" value="1"/>
</dbReference>
<dbReference type="PROSITE" id="PS50893">
    <property type="entry name" value="ABC_TRANSPORTER_2"/>
    <property type="match status" value="1"/>
</dbReference>
<evidence type="ECO:0000313" key="13">
    <source>
        <dbReference type="Proteomes" id="UP001061302"/>
    </source>
</evidence>
<dbReference type="PROSITE" id="PS00211">
    <property type="entry name" value="ABC_TRANSPORTER_1"/>
    <property type="match status" value="1"/>
</dbReference>
<proteinExistence type="predicted"/>
<evidence type="ECO:0000256" key="9">
    <source>
        <dbReference type="SAM" id="Phobius"/>
    </source>
</evidence>
<keyword evidence="3" id="KW-1003">Cell membrane</keyword>
<name>A0ABY6DRR0_9NEIS</name>
<evidence type="ECO:0000259" key="11">
    <source>
        <dbReference type="PROSITE" id="PS50929"/>
    </source>
</evidence>
<feature type="transmembrane region" description="Helical" evidence="9">
    <location>
        <begin position="71"/>
        <end position="96"/>
    </location>
</feature>
<dbReference type="PROSITE" id="PS50929">
    <property type="entry name" value="ABC_TM1F"/>
    <property type="match status" value="1"/>
</dbReference>
<feature type="transmembrane region" description="Helical" evidence="9">
    <location>
        <begin position="192"/>
        <end position="212"/>
    </location>
</feature>
<dbReference type="InterPro" id="IPR036640">
    <property type="entry name" value="ABC1_TM_sf"/>
</dbReference>
<dbReference type="Gene3D" id="1.20.1560.10">
    <property type="entry name" value="ABC transporter type 1, transmembrane domain"/>
    <property type="match status" value="1"/>
</dbReference>
<evidence type="ECO:0000256" key="1">
    <source>
        <dbReference type="ARBA" id="ARBA00004651"/>
    </source>
</evidence>
<dbReference type="SUPFAM" id="SSF90123">
    <property type="entry name" value="ABC transporter transmembrane region"/>
    <property type="match status" value="1"/>
</dbReference>
<dbReference type="SUPFAM" id="SSF52540">
    <property type="entry name" value="P-loop containing nucleoside triphosphate hydrolases"/>
    <property type="match status" value="1"/>
</dbReference>